<dbReference type="EMBL" id="JRRC01149988">
    <property type="protein sequence ID" value="KHG00780.1"/>
    <property type="molecule type" value="Genomic_DNA"/>
</dbReference>
<gene>
    <name evidence="1" type="ORF">F383_39083</name>
</gene>
<sequence>MCHDLLRYEHGYSNDIRTKIRRHLC</sequence>
<dbReference type="Proteomes" id="UP000032142">
    <property type="component" value="Unassembled WGS sequence"/>
</dbReference>
<evidence type="ECO:0000313" key="1">
    <source>
        <dbReference type="EMBL" id="KHG00780.1"/>
    </source>
</evidence>
<comment type="caution">
    <text evidence="1">The sequence shown here is derived from an EMBL/GenBank/DDBJ whole genome shotgun (WGS) entry which is preliminary data.</text>
</comment>
<evidence type="ECO:0000313" key="2">
    <source>
        <dbReference type="Proteomes" id="UP000032142"/>
    </source>
</evidence>
<organism evidence="1 2">
    <name type="scientific">Gossypium arboreum</name>
    <name type="common">Tree cotton</name>
    <name type="synonym">Gossypium nanking</name>
    <dbReference type="NCBI Taxonomy" id="29729"/>
    <lineage>
        <taxon>Eukaryota</taxon>
        <taxon>Viridiplantae</taxon>
        <taxon>Streptophyta</taxon>
        <taxon>Embryophyta</taxon>
        <taxon>Tracheophyta</taxon>
        <taxon>Spermatophyta</taxon>
        <taxon>Magnoliopsida</taxon>
        <taxon>eudicotyledons</taxon>
        <taxon>Gunneridae</taxon>
        <taxon>Pentapetalae</taxon>
        <taxon>rosids</taxon>
        <taxon>malvids</taxon>
        <taxon>Malvales</taxon>
        <taxon>Malvaceae</taxon>
        <taxon>Malvoideae</taxon>
        <taxon>Gossypium</taxon>
    </lineage>
</organism>
<reference evidence="2" key="1">
    <citation type="submission" date="2014-09" db="EMBL/GenBank/DDBJ databases">
        <authorList>
            <person name="Mudge J."/>
            <person name="Ramaraj T."/>
            <person name="Lindquist I.E."/>
            <person name="Bharti A.K."/>
            <person name="Sundararajan A."/>
            <person name="Cameron C.T."/>
            <person name="Woodward J.E."/>
            <person name="May G.D."/>
            <person name="Brubaker C."/>
            <person name="Broadhvest J."/>
            <person name="Wilkins T.A."/>
        </authorList>
    </citation>
    <scope>NUCLEOTIDE SEQUENCE</scope>
    <source>
        <strain evidence="2">cv. AKA8401</strain>
    </source>
</reference>
<dbReference type="AlphaFoldDB" id="A0A0B0MJ36"/>
<name>A0A0B0MJ36_GOSAR</name>
<keyword evidence="2" id="KW-1185">Reference proteome</keyword>
<protein>
    <submittedName>
        <fullName evidence="1">Uncharacterized protein</fullName>
    </submittedName>
</protein>
<accession>A0A0B0MJ36</accession>
<proteinExistence type="predicted"/>